<dbReference type="InterPro" id="IPR047640">
    <property type="entry name" value="RpiR-like"/>
</dbReference>
<evidence type="ECO:0000256" key="2">
    <source>
        <dbReference type="ARBA" id="ARBA00023125"/>
    </source>
</evidence>
<comment type="caution">
    <text evidence="5">The sequence shown here is derived from an EMBL/GenBank/DDBJ whole genome shotgun (WGS) entry which is preliminary data.</text>
</comment>
<keyword evidence="3" id="KW-0804">Transcription</keyword>
<dbReference type="CDD" id="cd05013">
    <property type="entry name" value="SIS_RpiR"/>
    <property type="match status" value="1"/>
</dbReference>
<dbReference type="InterPro" id="IPR035472">
    <property type="entry name" value="RpiR-like_SIS"/>
</dbReference>
<dbReference type="Gene3D" id="3.40.50.10490">
    <property type="entry name" value="Glucose-6-phosphate isomerase like protein, domain 1"/>
    <property type="match status" value="1"/>
</dbReference>
<dbReference type="Pfam" id="PF01380">
    <property type="entry name" value="SIS"/>
    <property type="match status" value="1"/>
</dbReference>
<protein>
    <submittedName>
        <fullName evidence="5">MurR/RpiR family transcriptional regulator</fullName>
    </submittedName>
</protein>
<keyword evidence="2" id="KW-0238">DNA-binding</keyword>
<evidence type="ECO:0000313" key="6">
    <source>
        <dbReference type="Proteomes" id="UP001596042"/>
    </source>
</evidence>
<dbReference type="SUPFAM" id="SSF53697">
    <property type="entry name" value="SIS domain"/>
    <property type="match status" value="1"/>
</dbReference>
<dbReference type="InterPro" id="IPR000281">
    <property type="entry name" value="HTH_RpiR"/>
</dbReference>
<proteinExistence type="predicted"/>
<name>A0ABV9H6C8_9HYPH</name>
<evidence type="ECO:0000256" key="3">
    <source>
        <dbReference type="ARBA" id="ARBA00023163"/>
    </source>
</evidence>
<dbReference type="Gene3D" id="1.10.10.10">
    <property type="entry name" value="Winged helix-like DNA-binding domain superfamily/Winged helix DNA-binding domain"/>
    <property type="match status" value="1"/>
</dbReference>
<dbReference type="InterPro" id="IPR046348">
    <property type="entry name" value="SIS_dom_sf"/>
</dbReference>
<dbReference type="PANTHER" id="PTHR30514:SF18">
    <property type="entry name" value="RPIR-FAMILY TRANSCRIPTIONAL REGULATOR"/>
    <property type="match status" value="1"/>
</dbReference>
<dbReference type="PANTHER" id="PTHR30514">
    <property type="entry name" value="GLUCOKINASE"/>
    <property type="match status" value="1"/>
</dbReference>
<accession>A0ABV9H6C8</accession>
<dbReference type="InterPro" id="IPR001347">
    <property type="entry name" value="SIS_dom"/>
</dbReference>
<sequence>MSIRDRLTDGTIDFTRSELKIVRHLLSNYPAAGLNTVAHLAIAAGVSNPTVVRLINKLGFEGYPEFQHALLSEVQERMSSPLSMLDTRKPQVGQGNFYQQFLNASIHGLETAQTMLPPHDFEQAVELAADMNCRIHCLGGRFSGFLAGLLWSHMKQLRPDSYWINGPQADQVDQLVDFSRKDILFVYDYRRYQMGTIRFAKQAANQGTRIVLFTDRWLSPIAEFATLTLTAPVDTISPYDTMVPAMAQTEALIAALTARLADQSRDRIRQIEATRLSYAITEDAINTAANPVDANKDHSNLEG</sequence>
<dbReference type="InterPro" id="IPR009057">
    <property type="entry name" value="Homeodomain-like_sf"/>
</dbReference>
<dbReference type="Pfam" id="PF01418">
    <property type="entry name" value="HTH_6"/>
    <property type="match status" value="1"/>
</dbReference>
<dbReference type="EMBL" id="JBHSEL010000118">
    <property type="protein sequence ID" value="MFC4625946.1"/>
    <property type="molecule type" value="Genomic_DNA"/>
</dbReference>
<dbReference type="RefSeq" id="WP_374833325.1">
    <property type="nucleotide sequence ID" value="NZ_JBHEEZ010000023.1"/>
</dbReference>
<dbReference type="Proteomes" id="UP001596042">
    <property type="component" value="Unassembled WGS sequence"/>
</dbReference>
<keyword evidence="6" id="KW-1185">Reference proteome</keyword>
<reference evidence="6" key="1">
    <citation type="journal article" date="2019" name="Int. J. Syst. Evol. Microbiol.">
        <title>The Global Catalogue of Microorganisms (GCM) 10K type strain sequencing project: providing services to taxonomists for standard genome sequencing and annotation.</title>
        <authorList>
            <consortium name="The Broad Institute Genomics Platform"/>
            <consortium name="The Broad Institute Genome Sequencing Center for Infectious Disease"/>
            <person name="Wu L."/>
            <person name="Ma J."/>
        </authorList>
    </citation>
    <scope>NUCLEOTIDE SEQUENCE [LARGE SCALE GENOMIC DNA]</scope>
    <source>
        <strain evidence="6">CGMCC 1.15731</strain>
    </source>
</reference>
<evidence type="ECO:0000259" key="4">
    <source>
        <dbReference type="PROSITE" id="PS51071"/>
    </source>
</evidence>
<evidence type="ECO:0000256" key="1">
    <source>
        <dbReference type="ARBA" id="ARBA00023015"/>
    </source>
</evidence>
<evidence type="ECO:0000313" key="5">
    <source>
        <dbReference type="EMBL" id="MFC4625946.1"/>
    </source>
</evidence>
<dbReference type="SUPFAM" id="SSF46689">
    <property type="entry name" value="Homeodomain-like"/>
    <property type="match status" value="1"/>
</dbReference>
<dbReference type="PROSITE" id="PS51071">
    <property type="entry name" value="HTH_RPIR"/>
    <property type="match status" value="1"/>
</dbReference>
<gene>
    <name evidence="5" type="ORF">ACFO1V_12130</name>
</gene>
<dbReference type="InterPro" id="IPR036388">
    <property type="entry name" value="WH-like_DNA-bd_sf"/>
</dbReference>
<keyword evidence="1" id="KW-0805">Transcription regulation</keyword>
<organism evidence="5 6">
    <name type="scientific">Daeguia caeni</name>
    <dbReference type="NCBI Taxonomy" id="439612"/>
    <lineage>
        <taxon>Bacteria</taxon>
        <taxon>Pseudomonadati</taxon>
        <taxon>Pseudomonadota</taxon>
        <taxon>Alphaproteobacteria</taxon>
        <taxon>Hyphomicrobiales</taxon>
        <taxon>Brucellaceae</taxon>
        <taxon>Daeguia</taxon>
    </lineage>
</organism>
<feature type="domain" description="HTH rpiR-type" evidence="4">
    <location>
        <begin position="1"/>
        <end position="77"/>
    </location>
</feature>